<feature type="compositionally biased region" description="Low complexity" evidence="1">
    <location>
        <begin position="326"/>
        <end position="343"/>
    </location>
</feature>
<dbReference type="AlphaFoldDB" id="A0A3B0MUJ8"/>
<dbReference type="SUPFAM" id="SSF101801">
    <property type="entry name" value="Surface presentation of antigens (SPOA)"/>
    <property type="match status" value="1"/>
</dbReference>
<evidence type="ECO:0000256" key="1">
    <source>
        <dbReference type="SAM" id="MobiDB-lite"/>
    </source>
</evidence>
<dbReference type="Gene3D" id="2.30.330.10">
    <property type="entry name" value="SpoA-like"/>
    <property type="match status" value="1"/>
</dbReference>
<protein>
    <recommendedName>
        <fullName evidence="2">Flagellar motor switch protein FliN-like C-terminal domain-containing protein</fullName>
    </recommendedName>
</protein>
<evidence type="ECO:0000259" key="2">
    <source>
        <dbReference type="Pfam" id="PF01052"/>
    </source>
</evidence>
<evidence type="ECO:0000313" key="4">
    <source>
        <dbReference type="Proteomes" id="UP000272908"/>
    </source>
</evidence>
<feature type="domain" description="Flagellar motor switch protein FliN-like C-terminal" evidence="2">
    <location>
        <begin position="238"/>
        <end position="305"/>
    </location>
</feature>
<dbReference type="Pfam" id="PF01052">
    <property type="entry name" value="FliMN_C"/>
    <property type="match status" value="1"/>
</dbReference>
<sequence>MLPDNRAELGDMEQAQAPESEDAVDPLTRMAQRNRAKAAQQGSIFHAALSQAFGRMCTGYSGLDGTVTHVSRRTVSMAELVDLTEPGMFLALLEGPGDGMGMVWLCPVTVAAMVEVQTTGQVLPGAVNPSPPRLPTRTDAALLAPMVDSFLNQISKRCAELPESAVVCGYVYGSFLDDRRPIGVVLDDLDYELVTLRVALSQGHITGTWTLVLPHPAAPAETAPADDGDWQSRMAGAVENSAVSLNAVLCRVRLTLNEALALAPGDVLQVPDSALETLGLSAMGGAQIGSGRLGQARGFRAVRLTFDPGTKGHNAALPAPPTLRFAKAPSVPSRPAPATATPSHIPDSWSQNGGAEG</sequence>
<reference evidence="4" key="1">
    <citation type="submission" date="2018-08" db="EMBL/GenBank/DDBJ databases">
        <authorList>
            <person name="Rodrigo-Torres L."/>
            <person name="Arahal R. D."/>
            <person name="Lucena T."/>
        </authorList>
    </citation>
    <scope>NUCLEOTIDE SEQUENCE [LARGE SCALE GENOMIC DNA]</scope>
    <source>
        <strain evidence="4">CECT 7235</strain>
    </source>
</reference>
<name>A0A3B0MUJ8_9RHOB</name>
<feature type="region of interest" description="Disordered" evidence="1">
    <location>
        <begin position="1"/>
        <end position="24"/>
    </location>
</feature>
<proteinExistence type="predicted"/>
<evidence type="ECO:0000313" key="3">
    <source>
        <dbReference type="EMBL" id="SUZ31516.1"/>
    </source>
</evidence>
<feature type="region of interest" description="Disordered" evidence="1">
    <location>
        <begin position="309"/>
        <end position="357"/>
    </location>
</feature>
<dbReference type="InterPro" id="IPR036429">
    <property type="entry name" value="SpoA-like_sf"/>
</dbReference>
<dbReference type="InterPro" id="IPR001543">
    <property type="entry name" value="FliN-like_C"/>
</dbReference>
<gene>
    <name evidence="3" type="ORF">ROE7235_01262</name>
</gene>
<dbReference type="Proteomes" id="UP000272908">
    <property type="component" value="Unassembled WGS sequence"/>
</dbReference>
<dbReference type="EMBL" id="UIHC01000009">
    <property type="protein sequence ID" value="SUZ31516.1"/>
    <property type="molecule type" value="Genomic_DNA"/>
</dbReference>
<keyword evidence="4" id="KW-1185">Reference proteome</keyword>
<feature type="compositionally biased region" description="Polar residues" evidence="1">
    <location>
        <begin position="348"/>
        <end position="357"/>
    </location>
</feature>
<dbReference type="RefSeq" id="WP_121093809.1">
    <property type="nucleotide sequence ID" value="NZ_UIHC01000009.1"/>
</dbReference>
<accession>A0A3B0MUJ8</accession>
<dbReference type="OrthoDB" id="7824563at2"/>
<organism evidence="3 4">
    <name type="scientific">Roseinatronobacter ekhonensis</name>
    <dbReference type="NCBI Taxonomy" id="254356"/>
    <lineage>
        <taxon>Bacteria</taxon>
        <taxon>Pseudomonadati</taxon>
        <taxon>Pseudomonadota</taxon>
        <taxon>Alphaproteobacteria</taxon>
        <taxon>Rhodobacterales</taxon>
        <taxon>Paracoccaceae</taxon>
        <taxon>Roseinatronobacter</taxon>
    </lineage>
</organism>